<dbReference type="Proteomes" id="UP001165042">
    <property type="component" value="Unassembled WGS sequence"/>
</dbReference>
<accession>A0A9W6V9L9</accession>
<dbReference type="InterPro" id="IPR001466">
    <property type="entry name" value="Beta-lactam-related"/>
</dbReference>
<dbReference type="EMBL" id="BSSD01000002">
    <property type="protein sequence ID" value="GLW91176.1"/>
    <property type="molecule type" value="Genomic_DNA"/>
</dbReference>
<reference evidence="2" key="1">
    <citation type="submission" date="2023-02" db="EMBL/GenBank/DDBJ databases">
        <title>Actinokineospora globicatena NBRC 15670.</title>
        <authorList>
            <person name="Ichikawa N."/>
            <person name="Sato H."/>
            <person name="Tonouchi N."/>
        </authorList>
    </citation>
    <scope>NUCLEOTIDE SEQUENCE</scope>
    <source>
        <strain evidence="2">NBRC 15670</strain>
    </source>
</reference>
<keyword evidence="3" id="KW-1185">Reference proteome</keyword>
<evidence type="ECO:0000259" key="1">
    <source>
        <dbReference type="Pfam" id="PF00144"/>
    </source>
</evidence>
<protein>
    <submittedName>
        <fullName evidence="2">Serine hydrolase</fullName>
    </submittedName>
</protein>
<dbReference type="PANTHER" id="PTHR46825:SF7">
    <property type="entry name" value="D-ALANYL-D-ALANINE CARBOXYPEPTIDASE"/>
    <property type="match status" value="1"/>
</dbReference>
<dbReference type="InterPro" id="IPR012338">
    <property type="entry name" value="Beta-lactam/transpept-like"/>
</dbReference>
<keyword evidence="2" id="KW-0378">Hydrolase</keyword>
<proteinExistence type="predicted"/>
<dbReference type="Pfam" id="PF00144">
    <property type="entry name" value="Beta-lactamase"/>
    <property type="match status" value="1"/>
</dbReference>
<feature type="domain" description="Beta-lactamase-related" evidence="1">
    <location>
        <begin position="57"/>
        <end position="356"/>
    </location>
</feature>
<dbReference type="SUPFAM" id="SSF56601">
    <property type="entry name" value="beta-lactamase/transpeptidase-like"/>
    <property type="match status" value="1"/>
</dbReference>
<sequence length="382" mass="40958">MCLGLTFRKGRGSRVRKWVVAGIAAVLVVGPVGAAVAADRGSDRGLRESLDGLVRAGVTGVVVRVDDGRRVQTIGRGVATVKPPRPIGTDDGFRIGSVTKSFVATVVLQLVNEGKVRLTDTVERWLPGVVPGGDRISLRQLLNHTTGLFDYTEDGQWLAAAMADTARSWSARELVAVGVSHPPLFTPGARWSYSNTNYILAGLIAEKASGRALNRLVSERITGPLGLRDTFLATDARVRPGHIHGYQLNEDGTFTDTTSWTPTMAGAAGAIVSTPQDVASFYRALLGGRLLNQSRLSDMLTTVDVPERNGGYGLGIYYLDTPCGRVWGHAGDFPGYHTIAYQDRSGKRSATLMVATDLDQNPGSLFDQTVNTMVCQMMGKRG</sequence>
<evidence type="ECO:0000313" key="3">
    <source>
        <dbReference type="Proteomes" id="UP001165042"/>
    </source>
</evidence>
<dbReference type="GO" id="GO:0016787">
    <property type="term" value="F:hydrolase activity"/>
    <property type="evidence" value="ECO:0007669"/>
    <property type="project" value="UniProtKB-KW"/>
</dbReference>
<comment type="caution">
    <text evidence="2">The sequence shown here is derived from an EMBL/GenBank/DDBJ whole genome shotgun (WGS) entry which is preliminary data.</text>
</comment>
<dbReference type="Gene3D" id="3.40.710.10">
    <property type="entry name" value="DD-peptidase/beta-lactamase superfamily"/>
    <property type="match status" value="1"/>
</dbReference>
<name>A0A9W6V9L9_9PSEU</name>
<dbReference type="InterPro" id="IPR050491">
    <property type="entry name" value="AmpC-like"/>
</dbReference>
<dbReference type="PANTHER" id="PTHR46825">
    <property type="entry name" value="D-ALANYL-D-ALANINE-CARBOXYPEPTIDASE/ENDOPEPTIDASE AMPH"/>
    <property type="match status" value="1"/>
</dbReference>
<dbReference type="AlphaFoldDB" id="A0A9W6V9L9"/>
<organism evidence="2 3">
    <name type="scientific">Actinokineospora globicatena</name>
    <dbReference type="NCBI Taxonomy" id="103729"/>
    <lineage>
        <taxon>Bacteria</taxon>
        <taxon>Bacillati</taxon>
        <taxon>Actinomycetota</taxon>
        <taxon>Actinomycetes</taxon>
        <taxon>Pseudonocardiales</taxon>
        <taxon>Pseudonocardiaceae</taxon>
        <taxon>Actinokineospora</taxon>
    </lineage>
</organism>
<evidence type="ECO:0000313" key="2">
    <source>
        <dbReference type="EMBL" id="GLW91176.1"/>
    </source>
</evidence>
<gene>
    <name evidence="2" type="ORF">Aglo03_19920</name>
</gene>